<dbReference type="AlphaFoldDB" id="A0A182E5G3"/>
<dbReference type="OrthoDB" id="421121at2759"/>
<organism evidence="5">
    <name type="scientific">Onchocerca ochengi</name>
    <name type="common">Filarial nematode worm</name>
    <dbReference type="NCBI Taxonomy" id="42157"/>
    <lineage>
        <taxon>Eukaryota</taxon>
        <taxon>Metazoa</taxon>
        <taxon>Ecdysozoa</taxon>
        <taxon>Nematoda</taxon>
        <taxon>Chromadorea</taxon>
        <taxon>Rhabditida</taxon>
        <taxon>Spirurina</taxon>
        <taxon>Spiruromorpha</taxon>
        <taxon>Filarioidea</taxon>
        <taxon>Onchocercidae</taxon>
        <taxon>Onchocerca</taxon>
    </lineage>
</organism>
<dbReference type="STRING" id="42157.A0A182E5G3"/>
<dbReference type="SMART" id="SM00028">
    <property type="entry name" value="TPR"/>
    <property type="match status" value="9"/>
</dbReference>
<dbReference type="GO" id="GO:0034464">
    <property type="term" value="C:BBSome"/>
    <property type="evidence" value="ECO:0007669"/>
    <property type="project" value="InterPro"/>
</dbReference>
<dbReference type="GO" id="GO:1905515">
    <property type="term" value="P:non-motile cilium assembly"/>
    <property type="evidence" value="ECO:0007669"/>
    <property type="project" value="InterPro"/>
</dbReference>
<dbReference type="InterPro" id="IPR019734">
    <property type="entry name" value="TPR_rpt"/>
</dbReference>
<keyword evidence="1" id="KW-0802">TPR repeat</keyword>
<evidence type="ECO:0000256" key="2">
    <source>
        <dbReference type="SAM" id="MobiDB-lite"/>
    </source>
</evidence>
<feature type="repeat" description="TPR" evidence="1">
    <location>
        <begin position="281"/>
        <end position="314"/>
    </location>
</feature>
<feature type="compositionally biased region" description="Low complexity" evidence="2">
    <location>
        <begin position="129"/>
        <end position="143"/>
    </location>
</feature>
<dbReference type="InterPro" id="IPR028796">
    <property type="entry name" value="BBS8"/>
</dbReference>
<dbReference type="Pfam" id="PF13181">
    <property type="entry name" value="TPR_8"/>
    <property type="match status" value="2"/>
</dbReference>
<name>A0A182E5G3_ONCOC</name>
<feature type="repeat" description="TPR" evidence="1">
    <location>
        <begin position="385"/>
        <end position="418"/>
    </location>
</feature>
<proteinExistence type="predicted"/>
<dbReference type="Gene3D" id="1.25.40.10">
    <property type="entry name" value="Tetratricopeptide repeat domain"/>
    <property type="match status" value="2"/>
</dbReference>
<sequence length="507" mass="57583">MTTMELDPFLQALLHFKHNDIEKAIKICSEILEKNPFDQAAWSLKLSCLTEEFYVDELENDERGIAEIFLDDTVLASRARPGTSLSRPVTSDQTSRQAIRPVSSSGRPISGVLRPETHVRPGTMEQTLRTSRTSKTTRATSSNSARFVRLGTASMISEPNGPFVNLSRLNVDKYAADSQVNRNLFEYVFYHEGDMKVAHQIAVIAIKNADDTEWYWKNQLGKSCYRLGLFNDALKHFHSSLSNQKMAETYAYLAKTYCRIDQPLMAIDHYNCGLQIFRNDITLLIGLARVHEHLGDVENCIKAYKLVLEQDPTNVEAIACIATNYFYNDQPEIALRYYRRILQMGVNSAELFMNLGLCCFFCQQFDLAISCIERAQASASEEVIADVWYNTGNVFLSSGDVKMASRCFQLAMAADPNHAESVCNFAILQMRDGKIDQSRSMFRSAIEKGPHLFEPCYNLALLTYQINITIGQFDESRRMVLKALELYPEHAQSKTILGHIEQMFHML</sequence>
<dbReference type="CDD" id="cd21341">
    <property type="entry name" value="TTC8_N"/>
    <property type="match status" value="1"/>
</dbReference>
<reference evidence="3 4" key="2">
    <citation type="submission" date="2018-08" db="EMBL/GenBank/DDBJ databases">
        <authorList>
            <person name="Laetsch R D."/>
            <person name="Stevens L."/>
            <person name="Kumar S."/>
            <person name="Blaxter L. M."/>
        </authorList>
    </citation>
    <scope>NUCLEOTIDE SEQUENCE [LARGE SCALE GENOMIC DNA]</scope>
</reference>
<dbReference type="PROSITE" id="PS50005">
    <property type="entry name" value="TPR"/>
    <property type="match status" value="2"/>
</dbReference>
<protein>
    <submittedName>
        <fullName evidence="5">TPR_REGION domain-containing protein</fullName>
    </submittedName>
</protein>
<evidence type="ECO:0000313" key="5">
    <source>
        <dbReference type="WBParaSite" id="nOo.2.0.1.t03243-RA"/>
    </source>
</evidence>
<dbReference type="GO" id="GO:0036064">
    <property type="term" value="C:ciliary basal body"/>
    <property type="evidence" value="ECO:0007669"/>
    <property type="project" value="TreeGrafter"/>
</dbReference>
<dbReference type="EMBL" id="UYRW01000598">
    <property type="protein sequence ID" value="VDK68413.1"/>
    <property type="molecule type" value="Genomic_DNA"/>
</dbReference>
<dbReference type="WBParaSite" id="nOo.2.0.1.t03243-RA">
    <property type="protein sequence ID" value="nOo.2.0.1.t03243-RA"/>
    <property type="gene ID" value="nOo.2.0.1.g03243"/>
</dbReference>
<evidence type="ECO:0000313" key="3">
    <source>
        <dbReference type="EMBL" id="VDK68413.1"/>
    </source>
</evidence>
<accession>A0A182E5G3</accession>
<dbReference type="Proteomes" id="UP000271087">
    <property type="component" value="Unassembled WGS sequence"/>
</dbReference>
<dbReference type="PANTHER" id="PTHR44177">
    <property type="entry name" value="TETRATRICOPEPTIDE REPEAT PROTEIN 8"/>
    <property type="match status" value="1"/>
</dbReference>
<dbReference type="GO" id="GO:0097730">
    <property type="term" value="C:non-motile cilium"/>
    <property type="evidence" value="ECO:0007669"/>
    <property type="project" value="TreeGrafter"/>
</dbReference>
<dbReference type="PANTHER" id="PTHR44177:SF1">
    <property type="entry name" value="TETRATRICOPEPTIDE REPEAT PROTEIN 8"/>
    <property type="match status" value="1"/>
</dbReference>
<dbReference type="InterPro" id="IPR011990">
    <property type="entry name" value="TPR-like_helical_dom_sf"/>
</dbReference>
<gene>
    <name evidence="3" type="ORF">NOO_LOCUS3243</name>
</gene>
<feature type="region of interest" description="Disordered" evidence="2">
    <location>
        <begin position="81"/>
        <end position="143"/>
    </location>
</feature>
<reference evidence="5" key="1">
    <citation type="submission" date="2016-06" db="UniProtKB">
        <authorList>
            <consortium name="WormBaseParasite"/>
        </authorList>
    </citation>
    <scope>IDENTIFICATION</scope>
</reference>
<evidence type="ECO:0000313" key="4">
    <source>
        <dbReference type="Proteomes" id="UP000271087"/>
    </source>
</evidence>
<dbReference type="SUPFAM" id="SSF48452">
    <property type="entry name" value="TPR-like"/>
    <property type="match status" value="2"/>
</dbReference>
<keyword evidence="4" id="KW-1185">Reference proteome</keyword>
<evidence type="ECO:0000256" key="1">
    <source>
        <dbReference type="PROSITE-ProRule" id="PRU00339"/>
    </source>
</evidence>
<feature type="compositionally biased region" description="Polar residues" evidence="2">
    <location>
        <begin position="83"/>
        <end position="107"/>
    </location>
</feature>